<gene>
    <name evidence="3" type="ORF">GJ654_18060</name>
</gene>
<evidence type="ECO:0000256" key="1">
    <source>
        <dbReference type="SAM" id="MobiDB-lite"/>
    </source>
</evidence>
<accession>A0A6N8DRF7</accession>
<dbReference type="SUPFAM" id="SSF53335">
    <property type="entry name" value="S-adenosyl-L-methionine-dependent methyltransferases"/>
    <property type="match status" value="1"/>
</dbReference>
<keyword evidence="3" id="KW-0808">Transferase</keyword>
<feature type="region of interest" description="Disordered" evidence="1">
    <location>
        <begin position="1"/>
        <end position="58"/>
    </location>
</feature>
<name>A0A6N8DRF7_RHOAC</name>
<dbReference type="Pfam" id="PF08241">
    <property type="entry name" value="Methyltransf_11"/>
    <property type="match status" value="1"/>
</dbReference>
<dbReference type="EMBL" id="WNKS01000023">
    <property type="protein sequence ID" value="MTV32888.1"/>
    <property type="molecule type" value="Genomic_DNA"/>
</dbReference>
<reference evidence="3 4" key="1">
    <citation type="submission" date="2019-11" db="EMBL/GenBank/DDBJ databases">
        <title>Whole-genome sequence of a Rhodoblastus acidophilus DSM 142.</title>
        <authorList>
            <person name="Kyndt J.A."/>
            <person name="Meyer T.E."/>
        </authorList>
    </citation>
    <scope>NUCLEOTIDE SEQUENCE [LARGE SCALE GENOMIC DNA]</scope>
    <source>
        <strain evidence="3 4">DSM 142</strain>
    </source>
</reference>
<dbReference type="InterPro" id="IPR013216">
    <property type="entry name" value="Methyltransf_11"/>
</dbReference>
<sequence length="310" mass="33523">MPPSPRALTRAGVPRSLASWPRSAKRCDLSDRSPRRPVRSISLSRSEIPMTSEHSDAHDRAIQDQFTRQASGFAGARELHADDVVALVVAAARPQPNDQAIDLACGPGSVACAMAKRVRHVVGLDATAAMLEKARALAAREGVGNAEWRFGDVYRTPFADGSFDVVTCRFAFHHLETPAVAFAEMVRIATPRARIVVCDAFASNDPEKAAALNAMDRIRDPSTVGYRTLPDLRRLFEATGLEPSVQRFDVSYLAPDFVARSFPLNDDRAGLLATIEASVDGDSMDTGAHWTPEGVRFAFRAAVLSAVKPG</sequence>
<keyword evidence="3" id="KW-0489">Methyltransferase</keyword>
<evidence type="ECO:0000313" key="3">
    <source>
        <dbReference type="EMBL" id="MTV32888.1"/>
    </source>
</evidence>
<proteinExistence type="predicted"/>
<dbReference type="Gene3D" id="3.40.50.150">
    <property type="entry name" value="Vaccinia Virus protein VP39"/>
    <property type="match status" value="1"/>
</dbReference>
<comment type="caution">
    <text evidence="3">The sequence shown here is derived from an EMBL/GenBank/DDBJ whole genome shotgun (WGS) entry which is preliminary data.</text>
</comment>
<feature type="compositionally biased region" description="Basic and acidic residues" evidence="1">
    <location>
        <begin position="25"/>
        <end position="34"/>
    </location>
</feature>
<dbReference type="InterPro" id="IPR029063">
    <property type="entry name" value="SAM-dependent_MTases_sf"/>
</dbReference>
<evidence type="ECO:0000313" key="4">
    <source>
        <dbReference type="Proteomes" id="UP000439113"/>
    </source>
</evidence>
<dbReference type="OrthoDB" id="9802097at2"/>
<dbReference type="PANTHER" id="PTHR43591">
    <property type="entry name" value="METHYLTRANSFERASE"/>
    <property type="match status" value="1"/>
</dbReference>
<dbReference type="Proteomes" id="UP000439113">
    <property type="component" value="Unassembled WGS sequence"/>
</dbReference>
<dbReference type="AlphaFoldDB" id="A0A6N8DRF7"/>
<dbReference type="GO" id="GO:0008757">
    <property type="term" value="F:S-adenosylmethionine-dependent methyltransferase activity"/>
    <property type="evidence" value="ECO:0007669"/>
    <property type="project" value="InterPro"/>
</dbReference>
<protein>
    <submittedName>
        <fullName evidence="3">Methyltransferase domain-containing protein</fullName>
    </submittedName>
</protein>
<feature type="domain" description="Methyltransferase type 11" evidence="2">
    <location>
        <begin position="102"/>
        <end position="196"/>
    </location>
</feature>
<dbReference type="GO" id="GO:0032259">
    <property type="term" value="P:methylation"/>
    <property type="evidence" value="ECO:0007669"/>
    <property type="project" value="UniProtKB-KW"/>
</dbReference>
<organism evidence="3 4">
    <name type="scientific">Rhodoblastus acidophilus</name>
    <name type="common">Rhodopseudomonas acidophila</name>
    <dbReference type="NCBI Taxonomy" id="1074"/>
    <lineage>
        <taxon>Bacteria</taxon>
        <taxon>Pseudomonadati</taxon>
        <taxon>Pseudomonadota</taxon>
        <taxon>Alphaproteobacteria</taxon>
        <taxon>Hyphomicrobiales</taxon>
        <taxon>Rhodoblastaceae</taxon>
        <taxon>Rhodoblastus</taxon>
    </lineage>
</organism>
<evidence type="ECO:0000259" key="2">
    <source>
        <dbReference type="Pfam" id="PF08241"/>
    </source>
</evidence>
<dbReference type="CDD" id="cd02440">
    <property type="entry name" value="AdoMet_MTases"/>
    <property type="match status" value="1"/>
</dbReference>